<evidence type="ECO:0000313" key="3">
    <source>
        <dbReference type="Proteomes" id="UP000286701"/>
    </source>
</evidence>
<dbReference type="Pfam" id="PF01966">
    <property type="entry name" value="HD"/>
    <property type="match status" value="1"/>
</dbReference>
<sequence length="408" mass="46604">MNKKKIINDPVYGFISIPSELVFDLIEHPYFQRLRYIKQLGMTHLVYPGALHTRFHHAIGAMHLMGTAMETLCNKGCTISAEEKEGLLIAILLHDIGHGPFSHALEHTIIEGIDHEDISILLMDKLNEQFNGQLSLAIEIFKGTYPKKFLHQLVSSQLDMDRMDYLNRDSFFTGVSEGVISSDRIIKMLSVKDDSVTVEEKGIYSIEKFLIARRLMYWQVYLHKTVIAGEQLLCKIFNRSRELALKGHKFNITPALNHFLEKVISKEDFKSQPHHLDVFAKLDDTDVMAAVKIWADSEDFVLSTLCNNLIERKLFHVDITAERPYEDFIADLRRRAAELYNISEEEASYFVFTDAIRNNAYNKGDGNIHILMKNGATTDIALASDNSNLEALTKTVKKYILCYSKALV</sequence>
<dbReference type="SMART" id="SM00471">
    <property type="entry name" value="HDc"/>
    <property type="match status" value="1"/>
</dbReference>
<protein>
    <submittedName>
        <fullName evidence="2">HD domain-containing protein</fullName>
    </submittedName>
</protein>
<comment type="caution">
    <text evidence="2">The sequence shown here is derived from an EMBL/GenBank/DDBJ whole genome shotgun (WGS) entry which is preliminary data.</text>
</comment>
<dbReference type="PANTHER" id="PTHR11373">
    <property type="entry name" value="DEOXYNUCLEOSIDE TRIPHOSPHATE TRIPHOSPHOHYDROLASE"/>
    <property type="match status" value="1"/>
</dbReference>
<gene>
    <name evidence="2" type="ORF">EPL05_10565</name>
</gene>
<dbReference type="InterPro" id="IPR050135">
    <property type="entry name" value="dGTPase-like"/>
</dbReference>
<keyword evidence="3" id="KW-1185">Reference proteome</keyword>
<dbReference type="Gene3D" id="1.10.3210.10">
    <property type="entry name" value="Hypothetical protein af1432"/>
    <property type="match status" value="1"/>
</dbReference>
<evidence type="ECO:0000313" key="2">
    <source>
        <dbReference type="EMBL" id="RWY52345.1"/>
    </source>
</evidence>
<dbReference type="RefSeq" id="WP_128533931.1">
    <property type="nucleotide sequence ID" value="NZ_SBIW01000004.1"/>
</dbReference>
<name>A0A3S3UWL2_9SPHI</name>
<dbReference type="InterPro" id="IPR045509">
    <property type="entry name" value="HD_assoc_2"/>
</dbReference>
<evidence type="ECO:0000259" key="1">
    <source>
        <dbReference type="SMART" id="SM00471"/>
    </source>
</evidence>
<dbReference type="GO" id="GO:0008832">
    <property type="term" value="F:dGTPase activity"/>
    <property type="evidence" value="ECO:0007669"/>
    <property type="project" value="TreeGrafter"/>
</dbReference>
<dbReference type="Pfam" id="PF19276">
    <property type="entry name" value="HD_assoc_2"/>
    <property type="match status" value="1"/>
</dbReference>
<dbReference type="SUPFAM" id="SSF109604">
    <property type="entry name" value="HD-domain/PDEase-like"/>
    <property type="match status" value="1"/>
</dbReference>
<dbReference type="CDD" id="cd00077">
    <property type="entry name" value="HDc"/>
    <property type="match status" value="1"/>
</dbReference>
<dbReference type="InterPro" id="IPR006674">
    <property type="entry name" value="HD_domain"/>
</dbReference>
<dbReference type="OrthoDB" id="9803619at2"/>
<dbReference type="GO" id="GO:0006203">
    <property type="term" value="P:dGTP catabolic process"/>
    <property type="evidence" value="ECO:0007669"/>
    <property type="project" value="TreeGrafter"/>
</dbReference>
<feature type="domain" description="HD/PDEase" evidence="1">
    <location>
        <begin position="50"/>
        <end position="175"/>
    </location>
</feature>
<dbReference type="AlphaFoldDB" id="A0A3S3UWL2"/>
<dbReference type="InterPro" id="IPR003607">
    <property type="entry name" value="HD/PDEase_dom"/>
</dbReference>
<dbReference type="PANTHER" id="PTHR11373:SF4">
    <property type="entry name" value="DEOXYNUCLEOSIDE TRIPHOSPHATE TRIPHOSPHOHYDROLASE SAMHD1"/>
    <property type="match status" value="1"/>
</dbReference>
<organism evidence="2 3">
    <name type="scientific">Mucilaginibacter gilvus</name>
    <dbReference type="NCBI Taxonomy" id="2305909"/>
    <lineage>
        <taxon>Bacteria</taxon>
        <taxon>Pseudomonadati</taxon>
        <taxon>Bacteroidota</taxon>
        <taxon>Sphingobacteriia</taxon>
        <taxon>Sphingobacteriales</taxon>
        <taxon>Sphingobacteriaceae</taxon>
        <taxon>Mucilaginibacter</taxon>
    </lineage>
</organism>
<dbReference type="EMBL" id="SBIW01000004">
    <property type="protein sequence ID" value="RWY52345.1"/>
    <property type="molecule type" value="Genomic_DNA"/>
</dbReference>
<reference evidence="2 3" key="1">
    <citation type="submission" date="2019-01" db="EMBL/GenBank/DDBJ databases">
        <title>Mucilaginibacter antarcticum sp. nov., isolated from antarctic soil.</title>
        <authorList>
            <person name="Yan Y.-Q."/>
            <person name="Du Z.-J."/>
        </authorList>
    </citation>
    <scope>NUCLEOTIDE SEQUENCE [LARGE SCALE GENOMIC DNA]</scope>
    <source>
        <strain evidence="2 3">F01003</strain>
    </source>
</reference>
<dbReference type="Proteomes" id="UP000286701">
    <property type="component" value="Unassembled WGS sequence"/>
</dbReference>
<proteinExistence type="predicted"/>
<accession>A0A3S3UWL2</accession>